<protein>
    <submittedName>
        <fullName evidence="8">TM2 domain-containing membrane protein YozV</fullName>
    </submittedName>
</protein>
<evidence type="ECO:0000256" key="1">
    <source>
        <dbReference type="ARBA" id="ARBA00004141"/>
    </source>
</evidence>
<feature type="domain" description="TM2" evidence="7">
    <location>
        <begin position="98"/>
        <end position="136"/>
    </location>
</feature>
<keyword evidence="2 6" id="KW-0812">Transmembrane</keyword>
<organism evidence="8 9">
    <name type="scientific">Trueperella bonasi</name>
    <dbReference type="NCBI Taxonomy" id="312286"/>
    <lineage>
        <taxon>Bacteria</taxon>
        <taxon>Bacillati</taxon>
        <taxon>Actinomycetota</taxon>
        <taxon>Actinomycetes</taxon>
        <taxon>Actinomycetales</taxon>
        <taxon>Actinomycetaceae</taxon>
        <taxon>Trueperella</taxon>
    </lineage>
</organism>
<dbReference type="RefSeq" id="WP_307682766.1">
    <property type="nucleotide sequence ID" value="NZ_JAUSQX010000001.1"/>
</dbReference>
<comment type="caution">
    <text evidence="8">The sequence shown here is derived from an EMBL/GenBank/DDBJ whole genome shotgun (WGS) entry which is preliminary data.</text>
</comment>
<evidence type="ECO:0000256" key="3">
    <source>
        <dbReference type="ARBA" id="ARBA00022989"/>
    </source>
</evidence>
<evidence type="ECO:0000256" key="6">
    <source>
        <dbReference type="SAM" id="Phobius"/>
    </source>
</evidence>
<keyword evidence="4 6" id="KW-0472">Membrane</keyword>
<accession>A0ABT9NH77</accession>
<evidence type="ECO:0000313" key="9">
    <source>
        <dbReference type="Proteomes" id="UP001243212"/>
    </source>
</evidence>
<dbReference type="Pfam" id="PF05154">
    <property type="entry name" value="TM2"/>
    <property type="match status" value="1"/>
</dbReference>
<gene>
    <name evidence="8" type="ORF">J2S70_001132</name>
</gene>
<keyword evidence="9" id="KW-1185">Reference proteome</keyword>
<comment type="subcellular location">
    <subcellularLocation>
        <location evidence="1">Membrane</location>
        <topology evidence="1">Multi-pass membrane protein</topology>
    </subcellularLocation>
</comment>
<dbReference type="EMBL" id="JAUSQX010000001">
    <property type="protein sequence ID" value="MDP9806550.1"/>
    <property type="molecule type" value="Genomic_DNA"/>
</dbReference>
<evidence type="ECO:0000259" key="7">
    <source>
        <dbReference type="Pfam" id="PF05154"/>
    </source>
</evidence>
<feature type="transmembrane region" description="Helical" evidence="6">
    <location>
        <begin position="100"/>
        <end position="118"/>
    </location>
</feature>
<feature type="region of interest" description="Disordered" evidence="5">
    <location>
        <begin position="73"/>
        <end position="92"/>
    </location>
</feature>
<dbReference type="InterPro" id="IPR007829">
    <property type="entry name" value="TM2"/>
</dbReference>
<keyword evidence="3 6" id="KW-1133">Transmembrane helix</keyword>
<evidence type="ECO:0000256" key="2">
    <source>
        <dbReference type="ARBA" id="ARBA00022692"/>
    </source>
</evidence>
<evidence type="ECO:0000313" key="8">
    <source>
        <dbReference type="EMBL" id="MDP9806550.1"/>
    </source>
</evidence>
<proteinExistence type="predicted"/>
<name>A0ABT9NH77_9ACTO</name>
<evidence type="ECO:0000256" key="5">
    <source>
        <dbReference type="SAM" id="MobiDB-lite"/>
    </source>
</evidence>
<feature type="transmembrane region" description="Helical" evidence="6">
    <location>
        <begin position="130"/>
        <end position="157"/>
    </location>
</feature>
<sequence>MKDETPRLSADEVRFETSPDPLLVESENNFGPNLYAPGPLGLFRGASYHQCNAKTLHNQHYARQRQAALRAHPSQLGRTSSKPRTAHPEISKPANRGKRMIAICLGLLFGTLGAHNFFLGKTQRAIVNIVVWLIGLASSSATGNLLLMLPIVALVLVECTQIWRGTGDYA</sequence>
<dbReference type="Proteomes" id="UP001243212">
    <property type="component" value="Unassembled WGS sequence"/>
</dbReference>
<evidence type="ECO:0000256" key="4">
    <source>
        <dbReference type="ARBA" id="ARBA00023136"/>
    </source>
</evidence>
<reference evidence="8 9" key="1">
    <citation type="submission" date="2023-07" db="EMBL/GenBank/DDBJ databases">
        <title>Sequencing the genomes of 1000 actinobacteria strains.</title>
        <authorList>
            <person name="Klenk H.-P."/>
        </authorList>
    </citation>
    <scope>NUCLEOTIDE SEQUENCE [LARGE SCALE GENOMIC DNA]</scope>
    <source>
        <strain evidence="8 9">DSM 17163</strain>
    </source>
</reference>